<proteinExistence type="predicted"/>
<gene>
    <name evidence="3" type="ORF">AN481_01055</name>
</gene>
<feature type="coiled-coil region" evidence="1">
    <location>
        <begin position="128"/>
        <end position="162"/>
    </location>
</feature>
<dbReference type="AlphaFoldDB" id="A0A1B7W1X6"/>
<evidence type="ECO:0000313" key="4">
    <source>
        <dbReference type="Proteomes" id="UP000092382"/>
    </source>
</evidence>
<dbReference type="Proteomes" id="UP000092382">
    <property type="component" value="Unassembled WGS sequence"/>
</dbReference>
<comment type="caution">
    <text evidence="3">The sequence shown here is derived from an EMBL/GenBank/DDBJ whole genome shotgun (WGS) entry which is preliminary data.</text>
</comment>
<reference evidence="3 4" key="1">
    <citation type="submission" date="2015-09" db="EMBL/GenBank/DDBJ databases">
        <title>Whole genome shotgun sequence assembly of Aphanizomenon flos-aquae UKL13.</title>
        <authorList>
            <person name="Driscoll C."/>
        </authorList>
    </citation>
    <scope>NUCLEOTIDE SEQUENCE [LARGE SCALE GENOMIC DNA]</scope>
    <source>
        <strain evidence="3">MDT13</strain>
    </source>
</reference>
<dbReference type="PROSITE" id="PS50164">
    <property type="entry name" value="GIY_YIG"/>
    <property type="match status" value="1"/>
</dbReference>
<dbReference type="Pfam" id="PF01541">
    <property type="entry name" value="GIY-YIG"/>
    <property type="match status" value="1"/>
</dbReference>
<dbReference type="PATRIC" id="fig|1710894.3.peg.3577"/>
<protein>
    <recommendedName>
        <fullName evidence="2">GIY-YIG domain-containing protein</fullName>
    </recommendedName>
</protein>
<evidence type="ECO:0000259" key="2">
    <source>
        <dbReference type="PROSITE" id="PS50164"/>
    </source>
</evidence>
<dbReference type="Gene3D" id="3.40.1440.10">
    <property type="entry name" value="GIY-YIG endonuclease"/>
    <property type="match status" value="1"/>
</dbReference>
<accession>A0A1B7W1X6</accession>
<feature type="domain" description="GIY-YIG" evidence="2">
    <location>
        <begin position="39"/>
        <end position="112"/>
    </location>
</feature>
<dbReference type="InterPro" id="IPR000305">
    <property type="entry name" value="GIY-YIG_endonuc"/>
</dbReference>
<evidence type="ECO:0000256" key="1">
    <source>
        <dbReference type="SAM" id="Coils"/>
    </source>
</evidence>
<name>A0A1B7W1X6_APHFL</name>
<keyword evidence="1" id="KW-0175">Coiled coil</keyword>
<dbReference type="EMBL" id="LJOY01000002">
    <property type="protein sequence ID" value="OBQ27283.1"/>
    <property type="molecule type" value="Genomic_DNA"/>
</dbReference>
<evidence type="ECO:0000313" key="3">
    <source>
        <dbReference type="EMBL" id="OBQ27283.1"/>
    </source>
</evidence>
<dbReference type="CDD" id="cd00719">
    <property type="entry name" value="GIY-YIG_SF"/>
    <property type="match status" value="1"/>
</dbReference>
<dbReference type="SMART" id="SM00465">
    <property type="entry name" value="GIYc"/>
    <property type="match status" value="1"/>
</dbReference>
<dbReference type="InterPro" id="IPR035901">
    <property type="entry name" value="GIY-YIG_endonuc_sf"/>
</dbReference>
<sequence>MTQTGLDHQIELEDSAFIPSFSIKKLGKVLLGDHQNLPDTPGIYFAIDSASRIWYIGISTSSLRKRHSQHEKFEDFKANKVQYICYLVWTDDQDLHEWEIGYIQKFDPPLNMNLTKQKLPKIDLGYSEENYINRYREIKQQLALLEQEMEELKPNLVTLLEQNGGKISDKSLGISAYIQSKKSWQYSAEVEAQKEVIKQLQKHEEDTGIATVKSVSSFPVFRFR</sequence>
<organism evidence="3 4">
    <name type="scientific">Aphanizomenon flos-aquae LD13</name>
    <dbReference type="NCBI Taxonomy" id="1710894"/>
    <lineage>
        <taxon>Bacteria</taxon>
        <taxon>Bacillati</taxon>
        <taxon>Cyanobacteriota</taxon>
        <taxon>Cyanophyceae</taxon>
        <taxon>Nostocales</taxon>
        <taxon>Aphanizomenonaceae</taxon>
        <taxon>Aphanizomenon</taxon>
    </lineage>
</organism>
<dbReference type="SUPFAM" id="SSF82771">
    <property type="entry name" value="GIY-YIG endonuclease"/>
    <property type="match status" value="1"/>
</dbReference>